<dbReference type="Proteomes" id="UP000253961">
    <property type="component" value="Unassembled WGS sequence"/>
</dbReference>
<sequence>MTIDQMKLIISSGKSAERRKAAKKIGINKTTSLGECLLTAYLKESKSPKTWETQHEMIKALGLIEYKKALPIIDNIVGQNQPYSMISNAAAQSYVRLKRKGFVK</sequence>
<gene>
    <name evidence="1" type="ORF">DU508_00010</name>
</gene>
<organism evidence="1 2">
    <name type="scientific">Pedobacter chinensis</name>
    <dbReference type="NCBI Taxonomy" id="2282421"/>
    <lineage>
        <taxon>Bacteria</taxon>
        <taxon>Pseudomonadati</taxon>
        <taxon>Bacteroidota</taxon>
        <taxon>Sphingobacteriia</taxon>
        <taxon>Sphingobacteriales</taxon>
        <taxon>Sphingobacteriaceae</taxon>
        <taxon>Pedobacter</taxon>
    </lineage>
</organism>
<protein>
    <submittedName>
        <fullName evidence="1">Uncharacterized protein</fullName>
    </submittedName>
</protein>
<proteinExistence type="predicted"/>
<evidence type="ECO:0000313" key="1">
    <source>
        <dbReference type="EMBL" id="RDC58427.1"/>
    </source>
</evidence>
<keyword evidence="2" id="KW-1185">Reference proteome</keyword>
<comment type="caution">
    <text evidence="1">The sequence shown here is derived from an EMBL/GenBank/DDBJ whole genome shotgun (WGS) entry which is preliminary data.</text>
</comment>
<dbReference type="OrthoDB" id="648641at2"/>
<accession>A0A369Q572</accession>
<name>A0A369Q572_9SPHI</name>
<dbReference type="AlphaFoldDB" id="A0A369Q572"/>
<dbReference type="RefSeq" id="WP_115400802.1">
    <property type="nucleotide sequence ID" value="NZ_QPKV01000001.1"/>
</dbReference>
<dbReference type="EMBL" id="QPKV01000001">
    <property type="protein sequence ID" value="RDC58427.1"/>
    <property type="molecule type" value="Genomic_DNA"/>
</dbReference>
<evidence type="ECO:0000313" key="2">
    <source>
        <dbReference type="Proteomes" id="UP000253961"/>
    </source>
</evidence>
<reference evidence="1 2" key="1">
    <citation type="submission" date="2018-07" db="EMBL/GenBank/DDBJ databases">
        <title>Pedobacter sp. nov., isolated from soil.</title>
        <authorList>
            <person name="Zhou L.Y."/>
            <person name="Du Z.J."/>
        </authorList>
    </citation>
    <scope>NUCLEOTIDE SEQUENCE [LARGE SCALE GENOMIC DNA]</scope>
    <source>
        <strain evidence="1 2">JDX94</strain>
    </source>
</reference>